<name>A0A8J7IYA5_9RHOB</name>
<feature type="domain" description="PpiC" evidence="9">
    <location>
        <begin position="113"/>
        <end position="215"/>
    </location>
</feature>
<organism evidence="10 11">
    <name type="scientific">Halocynthiibacter styelae</name>
    <dbReference type="NCBI Taxonomy" id="2761955"/>
    <lineage>
        <taxon>Bacteria</taxon>
        <taxon>Pseudomonadati</taxon>
        <taxon>Pseudomonadota</taxon>
        <taxon>Alphaproteobacteria</taxon>
        <taxon>Rhodobacterales</taxon>
        <taxon>Paracoccaceae</taxon>
        <taxon>Halocynthiibacter</taxon>
    </lineage>
</organism>
<dbReference type="Pfam" id="PF00639">
    <property type="entry name" value="Rotamase"/>
    <property type="match status" value="1"/>
</dbReference>
<evidence type="ECO:0000259" key="9">
    <source>
        <dbReference type="PROSITE" id="PS50198"/>
    </source>
</evidence>
<evidence type="ECO:0000256" key="8">
    <source>
        <dbReference type="PROSITE-ProRule" id="PRU00278"/>
    </source>
</evidence>
<evidence type="ECO:0000256" key="3">
    <source>
        <dbReference type="ARBA" id="ARBA00013194"/>
    </source>
</evidence>
<dbReference type="EC" id="5.2.1.8" evidence="3"/>
<dbReference type="PANTHER" id="PTHR47245:SF2">
    <property type="entry name" value="PEPTIDYL-PROLYL CIS-TRANS ISOMERASE HP_0175-RELATED"/>
    <property type="match status" value="1"/>
</dbReference>
<dbReference type="Proteomes" id="UP000640583">
    <property type="component" value="Unassembled WGS sequence"/>
</dbReference>
<evidence type="ECO:0000256" key="5">
    <source>
        <dbReference type="ARBA" id="ARBA00023110"/>
    </source>
</evidence>
<dbReference type="PROSITE" id="PS50198">
    <property type="entry name" value="PPIC_PPIASE_2"/>
    <property type="match status" value="1"/>
</dbReference>
<comment type="similarity">
    <text evidence="2">Belongs to the PpiC/parvulin rotamase family.</text>
</comment>
<keyword evidence="11" id="KW-1185">Reference proteome</keyword>
<reference evidence="10" key="1">
    <citation type="submission" date="2020-10" db="EMBL/GenBank/DDBJ databases">
        <title>Paenihalocynthiibacter styelae gen. nov., sp. nov., isolated from stalked sea squirt Styela clava.</title>
        <authorList>
            <person name="Kim Y.-O."/>
            <person name="Yoon J.-H."/>
        </authorList>
    </citation>
    <scope>NUCLEOTIDE SEQUENCE</scope>
    <source>
        <strain evidence="10">MYP1-1</strain>
    </source>
</reference>
<dbReference type="Gene3D" id="3.10.50.40">
    <property type="match status" value="1"/>
</dbReference>
<evidence type="ECO:0000256" key="7">
    <source>
        <dbReference type="ARBA" id="ARBA00031484"/>
    </source>
</evidence>
<evidence type="ECO:0000256" key="4">
    <source>
        <dbReference type="ARBA" id="ARBA00018370"/>
    </source>
</evidence>
<dbReference type="SUPFAM" id="SSF54534">
    <property type="entry name" value="FKBP-like"/>
    <property type="match status" value="1"/>
</dbReference>
<dbReference type="PROSITE" id="PS01096">
    <property type="entry name" value="PPIC_PPIASE_1"/>
    <property type="match status" value="1"/>
</dbReference>
<dbReference type="InterPro" id="IPR000297">
    <property type="entry name" value="PPIase_PpiC"/>
</dbReference>
<dbReference type="SUPFAM" id="SSF109998">
    <property type="entry name" value="Triger factor/SurA peptide-binding domain-like"/>
    <property type="match status" value="1"/>
</dbReference>
<dbReference type="InterPro" id="IPR050245">
    <property type="entry name" value="PrsA_foldase"/>
</dbReference>
<dbReference type="InterPro" id="IPR046357">
    <property type="entry name" value="PPIase_dom_sf"/>
</dbReference>
<dbReference type="GO" id="GO:0003755">
    <property type="term" value="F:peptidyl-prolyl cis-trans isomerase activity"/>
    <property type="evidence" value="ECO:0007669"/>
    <property type="project" value="UniProtKB-KW"/>
</dbReference>
<proteinExistence type="inferred from homology"/>
<accession>A0A8J7IYA5</accession>
<evidence type="ECO:0000256" key="6">
    <source>
        <dbReference type="ARBA" id="ARBA00030642"/>
    </source>
</evidence>
<dbReference type="InterPro" id="IPR027304">
    <property type="entry name" value="Trigger_fact/SurA_dom_sf"/>
</dbReference>
<evidence type="ECO:0000256" key="1">
    <source>
        <dbReference type="ARBA" id="ARBA00000971"/>
    </source>
</evidence>
<gene>
    <name evidence="10" type="ORF">H1D41_12480</name>
</gene>
<keyword evidence="8 10" id="KW-0413">Isomerase</keyword>
<dbReference type="PANTHER" id="PTHR47245">
    <property type="entry name" value="PEPTIDYLPROLYL ISOMERASE"/>
    <property type="match status" value="1"/>
</dbReference>
<evidence type="ECO:0000313" key="11">
    <source>
        <dbReference type="Proteomes" id="UP000640583"/>
    </source>
</evidence>
<comment type="caution">
    <text evidence="10">The sequence shown here is derived from an EMBL/GenBank/DDBJ whole genome shotgun (WGS) entry which is preliminary data.</text>
</comment>
<sequence length="272" mass="29576">MAKPLFPEVTVNGQVIAQEDIAQEAQNHQAPKGKPGWAWQAGARALVIRHLILEEARKMGLSPAPNEVAPGKFETEDEALVRQVLEIRVEPEDVTEDAIKRAFDTHGDQFRAPSLYEAAHILLAVRSDDQSSQLEAKLKASEILKLALENPKRFDTLARENSDCSSKDNGGVLGQLSSGDTVPEFDAALATIKQGAVHPELVETQFGFHIIRLDARAEGAPLPFDSVRQTISDAMERAAWAQAAQRFTAELVNTAEITGVRFSAPAEKVPAA</sequence>
<evidence type="ECO:0000256" key="2">
    <source>
        <dbReference type="ARBA" id="ARBA00007656"/>
    </source>
</evidence>
<protein>
    <recommendedName>
        <fullName evidence="4">Parvulin-like PPIase</fullName>
        <ecNumber evidence="3">5.2.1.8</ecNumber>
    </recommendedName>
    <alternativeName>
        <fullName evidence="6">Peptidyl-prolyl cis-trans isomerase plp</fullName>
    </alternativeName>
    <alternativeName>
        <fullName evidence="7">Rotamase plp</fullName>
    </alternativeName>
</protein>
<dbReference type="InterPro" id="IPR023058">
    <property type="entry name" value="PPIase_PpiC_CS"/>
</dbReference>
<evidence type="ECO:0000313" key="10">
    <source>
        <dbReference type="EMBL" id="MBI1494455.1"/>
    </source>
</evidence>
<comment type="catalytic activity">
    <reaction evidence="1">
        <text>[protein]-peptidylproline (omega=180) = [protein]-peptidylproline (omega=0)</text>
        <dbReference type="Rhea" id="RHEA:16237"/>
        <dbReference type="Rhea" id="RHEA-COMP:10747"/>
        <dbReference type="Rhea" id="RHEA-COMP:10748"/>
        <dbReference type="ChEBI" id="CHEBI:83833"/>
        <dbReference type="ChEBI" id="CHEBI:83834"/>
        <dbReference type="EC" id="5.2.1.8"/>
    </reaction>
</comment>
<dbReference type="AlphaFoldDB" id="A0A8J7IYA5"/>
<dbReference type="RefSeq" id="WP_228849219.1">
    <property type="nucleotide sequence ID" value="NZ_JADCKQ010000009.1"/>
</dbReference>
<dbReference type="EMBL" id="JADCKQ010000009">
    <property type="protein sequence ID" value="MBI1494455.1"/>
    <property type="molecule type" value="Genomic_DNA"/>
</dbReference>
<keyword evidence="5 8" id="KW-0697">Rotamase</keyword>